<proteinExistence type="predicted"/>
<dbReference type="EMBL" id="CARXXK010000001">
    <property type="protein sequence ID" value="CAI6345305.1"/>
    <property type="molecule type" value="Genomic_DNA"/>
</dbReference>
<feature type="domain" description="BRCT" evidence="3">
    <location>
        <begin position="44"/>
        <end position="134"/>
    </location>
</feature>
<keyword evidence="1" id="KW-0677">Repeat</keyword>
<dbReference type="CDD" id="cd00027">
    <property type="entry name" value="BRCT"/>
    <property type="match status" value="1"/>
</dbReference>
<dbReference type="SMART" id="SM00292">
    <property type="entry name" value="BRCT"/>
    <property type="match status" value="4"/>
</dbReference>
<evidence type="ECO:0000313" key="5">
    <source>
        <dbReference type="Proteomes" id="UP001160148"/>
    </source>
</evidence>
<keyword evidence="5" id="KW-1185">Reference proteome</keyword>
<dbReference type="CDD" id="cd17718">
    <property type="entry name" value="BRCT_TopBP1_rpt3"/>
    <property type="match status" value="1"/>
</dbReference>
<dbReference type="GO" id="GO:0007095">
    <property type="term" value="P:mitotic G2 DNA damage checkpoint signaling"/>
    <property type="evidence" value="ECO:0007669"/>
    <property type="project" value="TreeGrafter"/>
</dbReference>
<dbReference type="Pfam" id="PF00533">
    <property type="entry name" value="BRCT"/>
    <property type="match status" value="1"/>
</dbReference>
<organism evidence="4 5">
    <name type="scientific">Macrosiphum euphorbiae</name>
    <name type="common">potato aphid</name>
    <dbReference type="NCBI Taxonomy" id="13131"/>
    <lineage>
        <taxon>Eukaryota</taxon>
        <taxon>Metazoa</taxon>
        <taxon>Ecdysozoa</taxon>
        <taxon>Arthropoda</taxon>
        <taxon>Hexapoda</taxon>
        <taxon>Insecta</taxon>
        <taxon>Pterygota</taxon>
        <taxon>Neoptera</taxon>
        <taxon>Paraneoptera</taxon>
        <taxon>Hemiptera</taxon>
        <taxon>Sternorrhyncha</taxon>
        <taxon>Aphidomorpha</taxon>
        <taxon>Aphidoidea</taxon>
        <taxon>Aphididae</taxon>
        <taxon>Macrosiphini</taxon>
        <taxon>Macrosiphum</taxon>
    </lineage>
</organism>
<sequence>MLQNINNHRSQENCTTPKKNNGHYNSKIKYKDILNDLSLPEVKKAGTILDGCKIYFSGFNSSEEEKLRRIVISTGGIRYTELNESITHILVGEFSASLAKLLHSIQEKPHVVTFNWLLESINLKCAAPEEQFLAMDSSHSFIPESPSPLSKKGLYMMKNSTLPQPRVVDKPKLQISNVTSNPPMDNFIDQYLNVENTNFNDNLRGKSSCTSQNTMSTQDSKLESVLEGLTILLHGLDAHQLPSIKSKIISMGGVAVNTRSYRGQINYVVVPIVFNEKSLSIKATIVSCLWIEDCYNNVEQIPVEYYHKPVIFSGSMPLQNCVISITNYTGSERYFLKEVSLLLGANFQDALSRKSKPEDNIMMTTHLICSTPEGPKYEASVKWGVPVVSKEWLLKCVPCKFRLPEDKFPIVSNANNSTLTNSTVASTSKVKNDSHNNSSTSFTQKLTILAMQENNVDSELAIPLKDTEDDIEPPLKKKCSMEIMIPTSQVGSPSNKYTPSIARLKSSCSTPVASNSFIENLKTPETPYGQIFYNDPVTPETKKKWKKSIDILPDGLDEQSQPKLRSQNSTETNEISSINANSNDILKSPSLSCRSPVVGNSSLHNISQISKTQNNKSNTVSPNIDTKQQSLDKQEFKRTIEQLQQNICASREPEIPLSKTESESQDDYARNSLLNEPVVESSEQCSVGSSHPPEQQEKLRLKRLSECNKKFILTSVNISNRQKYENAIEKLGAQVLRSAMFCEDVTHVLMHQPSRTEKYLCSLASGKWILHPSYIDDCLEENCFLPEDKYEWGNPLSYLSLSNPLDGAGYRWRSKICSSKTAAFSGMRAVLMTSENRYQALTRLIRAGGGMILDIKELLQSTHCIIDQGYGNIPVPLNEIAVKGILLLPAPFLADFLIKDPAPDPSKYLIPEYQAFYNRLAPNMYRCNFLSISISAIH</sequence>
<feature type="domain" description="BRCT" evidence="3">
    <location>
        <begin position="221"/>
        <end position="308"/>
    </location>
</feature>
<dbReference type="CDD" id="cd17738">
    <property type="entry name" value="BRCT_TopBP1_rpt7"/>
    <property type="match status" value="1"/>
</dbReference>
<dbReference type="PANTHER" id="PTHR13561">
    <property type="entry name" value="DNA REPLICATION REGULATOR DPB11-RELATED"/>
    <property type="match status" value="1"/>
</dbReference>
<protein>
    <recommendedName>
        <fullName evidence="3">BRCT domain-containing protein</fullName>
    </recommendedName>
</protein>
<evidence type="ECO:0000256" key="2">
    <source>
        <dbReference type="SAM" id="MobiDB-lite"/>
    </source>
</evidence>
<name>A0AAV0VNX3_9HEMI</name>
<reference evidence="4 5" key="1">
    <citation type="submission" date="2023-01" db="EMBL/GenBank/DDBJ databases">
        <authorList>
            <person name="Whitehead M."/>
        </authorList>
    </citation>
    <scope>NUCLEOTIDE SEQUENCE [LARGE SCALE GENOMIC DNA]</scope>
</reference>
<dbReference type="GO" id="GO:0006270">
    <property type="term" value="P:DNA replication initiation"/>
    <property type="evidence" value="ECO:0007669"/>
    <property type="project" value="TreeGrafter"/>
</dbReference>
<feature type="compositionally biased region" description="Polar residues" evidence="2">
    <location>
        <begin position="610"/>
        <end position="629"/>
    </location>
</feature>
<accession>A0AAV0VNX3</accession>
<feature type="region of interest" description="Disordered" evidence="2">
    <location>
        <begin position="610"/>
        <end position="633"/>
    </location>
</feature>
<evidence type="ECO:0000313" key="4">
    <source>
        <dbReference type="EMBL" id="CAI6345305.1"/>
    </source>
</evidence>
<dbReference type="InterPro" id="IPR001357">
    <property type="entry name" value="BRCT_dom"/>
</dbReference>
<dbReference type="PROSITE" id="PS50172">
    <property type="entry name" value="BRCT"/>
    <property type="match status" value="4"/>
</dbReference>
<comment type="caution">
    <text evidence="4">The sequence shown here is derived from an EMBL/GenBank/DDBJ whole genome shotgun (WGS) entry which is preliminary data.</text>
</comment>
<feature type="domain" description="BRCT" evidence="3">
    <location>
        <begin position="313"/>
        <end position="410"/>
    </location>
</feature>
<evidence type="ECO:0000256" key="1">
    <source>
        <dbReference type="ARBA" id="ARBA00022737"/>
    </source>
</evidence>
<dbReference type="Gene3D" id="3.40.50.10190">
    <property type="entry name" value="BRCT domain"/>
    <property type="match status" value="5"/>
</dbReference>
<dbReference type="GO" id="GO:0033314">
    <property type="term" value="P:mitotic DNA replication checkpoint signaling"/>
    <property type="evidence" value="ECO:0007669"/>
    <property type="project" value="TreeGrafter"/>
</dbReference>
<dbReference type="FunFam" id="3.40.50.10190:FF:000018">
    <property type="entry name" value="DNA topoisomerase 2-binding protein 1"/>
    <property type="match status" value="1"/>
</dbReference>
<dbReference type="Pfam" id="PF12738">
    <property type="entry name" value="PTCB-BRCT"/>
    <property type="match status" value="1"/>
</dbReference>
<dbReference type="Pfam" id="PF16770">
    <property type="entry name" value="RTT107_BRCT_5"/>
    <property type="match status" value="1"/>
</dbReference>
<feature type="region of interest" description="Disordered" evidence="2">
    <location>
        <begin position="553"/>
        <end position="587"/>
    </location>
</feature>
<feature type="region of interest" description="Disordered" evidence="2">
    <location>
        <begin position="1"/>
        <end position="23"/>
    </location>
</feature>
<dbReference type="Proteomes" id="UP001160148">
    <property type="component" value="Unassembled WGS sequence"/>
</dbReference>
<dbReference type="PANTHER" id="PTHR13561:SF20">
    <property type="entry name" value="DNA TOPOISOMERASE 2-BINDING PROTEIN 1"/>
    <property type="match status" value="1"/>
</dbReference>
<evidence type="ECO:0000259" key="3">
    <source>
        <dbReference type="PROSITE" id="PS50172"/>
    </source>
</evidence>
<feature type="domain" description="BRCT" evidence="3">
    <location>
        <begin position="708"/>
        <end position="792"/>
    </location>
</feature>
<dbReference type="AlphaFoldDB" id="A0AAV0VNX3"/>
<feature type="region of interest" description="Disordered" evidence="2">
    <location>
        <begin position="647"/>
        <end position="668"/>
    </location>
</feature>
<dbReference type="SUPFAM" id="SSF52113">
    <property type="entry name" value="BRCT domain"/>
    <property type="match status" value="4"/>
</dbReference>
<dbReference type="InterPro" id="IPR036420">
    <property type="entry name" value="BRCT_dom_sf"/>
</dbReference>
<feature type="compositionally biased region" description="Polar residues" evidence="2">
    <location>
        <begin position="558"/>
        <end position="587"/>
    </location>
</feature>
<gene>
    <name evidence="4" type="ORF">MEUPH1_LOCUS2337</name>
</gene>